<evidence type="ECO:0000313" key="3">
    <source>
        <dbReference type="Proteomes" id="UP000092382"/>
    </source>
</evidence>
<evidence type="ECO:0000313" key="2">
    <source>
        <dbReference type="EMBL" id="OBQ15672.1"/>
    </source>
</evidence>
<dbReference type="AlphaFoldDB" id="A0A1B7VFR8"/>
<name>A0A1B7VFR8_APHFL</name>
<organism evidence="2 3">
    <name type="scientific">Aphanizomenon flos-aquae LD13</name>
    <dbReference type="NCBI Taxonomy" id="1710894"/>
    <lineage>
        <taxon>Bacteria</taxon>
        <taxon>Bacillati</taxon>
        <taxon>Cyanobacteriota</taxon>
        <taxon>Cyanophyceae</taxon>
        <taxon>Nostocales</taxon>
        <taxon>Aphanizomenonaceae</taxon>
        <taxon>Aphanizomenon</taxon>
    </lineage>
</organism>
<reference evidence="2 3" key="1">
    <citation type="submission" date="2015-09" db="EMBL/GenBank/DDBJ databases">
        <title>Whole genome shotgun sequence assembly of Aphanizomenon flos-aquae UKL13.</title>
        <authorList>
            <person name="Driscoll C."/>
        </authorList>
    </citation>
    <scope>NUCLEOTIDE SEQUENCE [LARGE SCALE GENOMIC DNA]</scope>
    <source>
        <strain evidence="2">MDT13</strain>
    </source>
</reference>
<dbReference type="Pfam" id="PF13612">
    <property type="entry name" value="DDE_Tnp_1_3"/>
    <property type="match status" value="1"/>
</dbReference>
<dbReference type="NCBIfam" id="NF033520">
    <property type="entry name" value="transpos_IS982"/>
    <property type="match status" value="1"/>
</dbReference>
<evidence type="ECO:0000259" key="1">
    <source>
        <dbReference type="Pfam" id="PF13612"/>
    </source>
</evidence>
<dbReference type="EMBL" id="LJOY01000180">
    <property type="protein sequence ID" value="OBQ15672.1"/>
    <property type="molecule type" value="Genomic_DNA"/>
</dbReference>
<comment type="caution">
    <text evidence="2">The sequence shown here is derived from an EMBL/GenBank/DDBJ whole genome shotgun (WGS) entry which is preliminary data.</text>
</comment>
<proteinExistence type="predicted"/>
<protein>
    <submittedName>
        <fullName evidence="2">Transposase</fullName>
    </submittedName>
</protein>
<sequence length="220" mass="25201">MLRDKITETFVKVDDFCNEFEILYSKHQLPAPSNVKTRNRKAGMCDSEIITLLIAFHGGQFRNFKHFYVDYVSVHLREDFPGLVSYNRFIELSHRCAIAFMLFLHHCCKGECTGISFIDSTVLRVCHNKRIKRNKTFKGFAEVGKSSMGWFFGFKLHLIINDKGEILSFFLTKGNVDDRDAKTITNMTKDLFGKLFGDKGYISKALSDLLFGNGIQLITA</sequence>
<dbReference type="Proteomes" id="UP000092382">
    <property type="component" value="Unassembled WGS sequence"/>
</dbReference>
<dbReference type="InterPro" id="IPR025668">
    <property type="entry name" value="Tnp_DDE_dom"/>
</dbReference>
<feature type="domain" description="Transposase DDE" evidence="1">
    <location>
        <begin position="109"/>
        <end position="219"/>
    </location>
</feature>
<gene>
    <name evidence="2" type="ORF">AN481_19605</name>
</gene>
<feature type="non-terminal residue" evidence="2">
    <location>
        <position position="220"/>
    </location>
</feature>
<accession>A0A1B7VFR8</accession>